<evidence type="ECO:0000256" key="4">
    <source>
        <dbReference type="ARBA" id="ARBA00022737"/>
    </source>
</evidence>
<dbReference type="InterPro" id="IPR029495">
    <property type="entry name" value="NACHT-assoc"/>
</dbReference>
<dbReference type="PANTHER" id="PTHR24106">
    <property type="entry name" value="NACHT, LRR AND CARD DOMAINS-CONTAINING"/>
    <property type="match status" value="1"/>
</dbReference>
<evidence type="ECO:0000256" key="1">
    <source>
        <dbReference type="ARBA" id="ARBA00004496"/>
    </source>
</evidence>
<evidence type="ECO:0000313" key="9">
    <source>
        <dbReference type="EMBL" id="KAG7323395.1"/>
    </source>
</evidence>
<organism evidence="9 10">
    <name type="scientific">Hemibagrus wyckioides</name>
    <dbReference type="NCBI Taxonomy" id="337641"/>
    <lineage>
        <taxon>Eukaryota</taxon>
        <taxon>Metazoa</taxon>
        <taxon>Chordata</taxon>
        <taxon>Craniata</taxon>
        <taxon>Vertebrata</taxon>
        <taxon>Euteleostomi</taxon>
        <taxon>Actinopterygii</taxon>
        <taxon>Neopterygii</taxon>
        <taxon>Teleostei</taxon>
        <taxon>Ostariophysi</taxon>
        <taxon>Siluriformes</taxon>
        <taxon>Bagridae</taxon>
        <taxon>Hemibagrus</taxon>
    </lineage>
</organism>
<feature type="region of interest" description="Disordered" evidence="7">
    <location>
        <begin position="24"/>
        <end position="59"/>
    </location>
</feature>
<dbReference type="Pfam" id="PF14484">
    <property type="entry name" value="FISNA"/>
    <property type="match status" value="1"/>
</dbReference>
<feature type="domain" description="NACHT" evidence="8">
    <location>
        <begin position="316"/>
        <end position="450"/>
    </location>
</feature>
<reference evidence="9 10" key="1">
    <citation type="submission" date="2021-06" db="EMBL/GenBank/DDBJ databases">
        <title>Chromosome-level genome assembly of the red-tail catfish (Hemibagrus wyckioides).</title>
        <authorList>
            <person name="Shao F."/>
        </authorList>
    </citation>
    <scope>NUCLEOTIDE SEQUENCE [LARGE SCALE GENOMIC DNA]</scope>
    <source>
        <strain evidence="9">EC202008001</strain>
        <tissue evidence="9">Blood</tissue>
    </source>
</reference>
<keyword evidence="6" id="KW-0067">ATP-binding</keyword>
<dbReference type="GO" id="GO:0005524">
    <property type="term" value="F:ATP binding"/>
    <property type="evidence" value="ECO:0007669"/>
    <property type="project" value="UniProtKB-KW"/>
</dbReference>
<dbReference type="EMBL" id="JAHKSW010000015">
    <property type="protein sequence ID" value="KAG7323395.1"/>
    <property type="molecule type" value="Genomic_DNA"/>
</dbReference>
<evidence type="ECO:0000256" key="3">
    <source>
        <dbReference type="ARBA" id="ARBA00022614"/>
    </source>
</evidence>
<sequence length="1215" mass="137011">MDSILCDPTEDQECDDALEVREACKDEGSSSAKPEKVLGEESGDTVIQQKRSSSPVPSCLSMKSNWSMELPITLKQADDTPQQWASLETQSLCPPSCLSIRSHQSMDPPFRFKDSAPAEQIMQESSSAPSCLSMKSELSMDPPSDQREQLYLSATLRCFEEKFMSLMEREMKKISRILRPDCCATVESSEEDQDSNDAREAALKIALHILRDMKEQDLVEKLMKFECVHTLQKKLKSNLKRKSEQVFEGIAKQGSPALLNKIYTELYITEGGCGTLNDEHEVRQIESLNRVPTAQETPIKCNEIFKPLPGQDKYIRTVLTNGVAGIGKTVSVQKFVLDWAEGKANQDVHFLFPLPFRELNLMKKEKHTMEGLLHCFFREIKSFPLLELENYKVIFIFDGLDECRLPLDFKSYERCSDITKPTSLEVLLMNLIAGTLLPGSLLWITSRPAAANQLPANYIDQVTEVRGFNDPQKEEYFRKRITDQSLADKIIHHVKSSRSLHIMCHIPVFCWISAMVLERQMSEADHHHMPKSLTEMYTHFLIFQTVQTNEKYRKGKDLQPCLTRENLLSFGKLAFQQLHKRDLIFYEEDLQECGIDVKEASVYSGVCTQIFREEFALYQRKVYSFVHLSFQEYLAALFVYLCWTGTTEPDQVQDNNLQKLCLDSTIFDLHKSAVDLALRSRQGHLDLFLRFLLGLSLESNQNLLRNLLLNKVSADHTRQETVTYIKLMLGGNIRPESTINLFHCLQELNDHSLVEEIQTYLHTKSLSAEMLSPAQWSALVFVLLTIEKLEVFDLRKYIKSNAGYKGLKPVAKASRTVILSSCNLTKGICQSLASVLVSKSCAIRELDLSGNSLQDKGVLQLSRGLQSPNCRLEVLKLAFCSFKRIGCVHLLSALQSNPGHLRELDLSYNLIGSEVLNDLMTVLPKSRIETLRLVHCNITKEWCVFLASVVSSTPIHLKHLDLSDNFIGDLGAEVFPELLSNENCKLQSLRLEKCNITWKSRNILESSSSSKSWCLQSLDLSDNDLQDSGVKQLARELIVTTCRLENLRLSCCGITERGFLSLSSTLRLNPTCLRELDLSKNFPGKTAMKQLCAAVGQSTCNLQTLCLDQCNLDSEICTSLAIMLQNSSLIELSLNNNNLGDMGVITIFTGLQSGRYTLKILRLANCFLTDSICDFLAPALSLNTTGLSELDLSGNSLSQNRASFLCSISNINLTL</sequence>
<accession>A0A9D3NJT8</accession>
<evidence type="ECO:0000256" key="5">
    <source>
        <dbReference type="ARBA" id="ARBA00022741"/>
    </source>
</evidence>
<feature type="region of interest" description="Disordered" evidence="7">
    <location>
        <begin position="119"/>
        <end position="145"/>
    </location>
</feature>
<dbReference type="InterPro" id="IPR051261">
    <property type="entry name" value="NLR"/>
</dbReference>
<dbReference type="Gene3D" id="3.80.10.10">
    <property type="entry name" value="Ribonuclease Inhibitor"/>
    <property type="match status" value="2"/>
</dbReference>
<dbReference type="InterPro" id="IPR041075">
    <property type="entry name" value="NOD1/2_WH"/>
</dbReference>
<keyword evidence="3" id="KW-0433">Leucine-rich repeat</keyword>
<dbReference type="FunFam" id="3.40.50.300:FF:001524">
    <property type="entry name" value="Si:dkey-126g1.7"/>
    <property type="match status" value="1"/>
</dbReference>
<dbReference type="SMART" id="SM01288">
    <property type="entry name" value="FISNA"/>
    <property type="match status" value="1"/>
</dbReference>
<dbReference type="Pfam" id="PF17779">
    <property type="entry name" value="WHD_NOD2"/>
    <property type="match status" value="1"/>
</dbReference>
<evidence type="ECO:0000256" key="7">
    <source>
        <dbReference type="SAM" id="MobiDB-lite"/>
    </source>
</evidence>
<comment type="caution">
    <text evidence="9">The sequence shown here is derived from an EMBL/GenBank/DDBJ whole genome shotgun (WGS) entry which is preliminary data.</text>
</comment>
<dbReference type="OrthoDB" id="120976at2759"/>
<proteinExistence type="predicted"/>
<keyword evidence="10" id="KW-1185">Reference proteome</keyword>
<dbReference type="GO" id="GO:0005737">
    <property type="term" value="C:cytoplasm"/>
    <property type="evidence" value="ECO:0007669"/>
    <property type="project" value="UniProtKB-SubCell"/>
</dbReference>
<dbReference type="InterPro" id="IPR032675">
    <property type="entry name" value="LRR_dom_sf"/>
</dbReference>
<comment type="subcellular location">
    <subcellularLocation>
        <location evidence="1">Cytoplasm</location>
    </subcellularLocation>
</comment>
<dbReference type="SMART" id="SM00368">
    <property type="entry name" value="LRR_RI"/>
    <property type="match status" value="9"/>
</dbReference>
<dbReference type="InterPro" id="IPR041267">
    <property type="entry name" value="NLRP_HD2"/>
</dbReference>
<dbReference type="Gene3D" id="3.40.50.300">
    <property type="entry name" value="P-loop containing nucleotide triphosphate hydrolases"/>
    <property type="match status" value="1"/>
</dbReference>
<dbReference type="Pfam" id="PF17776">
    <property type="entry name" value="NLRC4_HD2"/>
    <property type="match status" value="1"/>
</dbReference>
<feature type="compositionally biased region" description="Basic and acidic residues" evidence="7">
    <location>
        <begin position="24"/>
        <end position="39"/>
    </location>
</feature>
<keyword evidence="2" id="KW-0963">Cytoplasm</keyword>
<evidence type="ECO:0000256" key="2">
    <source>
        <dbReference type="ARBA" id="ARBA00022490"/>
    </source>
</evidence>
<gene>
    <name evidence="9" type="ORF">KOW79_013097</name>
</gene>
<dbReference type="InterPro" id="IPR007111">
    <property type="entry name" value="NACHT_NTPase"/>
</dbReference>
<dbReference type="Proteomes" id="UP000824219">
    <property type="component" value="Linkage Group LG15"/>
</dbReference>
<protein>
    <recommendedName>
        <fullName evidence="8">NACHT domain-containing protein</fullName>
    </recommendedName>
</protein>
<evidence type="ECO:0000256" key="6">
    <source>
        <dbReference type="ARBA" id="ARBA00022840"/>
    </source>
</evidence>
<dbReference type="AlphaFoldDB" id="A0A9D3NJT8"/>
<keyword evidence="5" id="KW-0547">Nucleotide-binding</keyword>
<evidence type="ECO:0000313" key="10">
    <source>
        <dbReference type="Proteomes" id="UP000824219"/>
    </source>
</evidence>
<evidence type="ECO:0000259" key="8">
    <source>
        <dbReference type="PROSITE" id="PS50837"/>
    </source>
</evidence>
<dbReference type="Pfam" id="PF13516">
    <property type="entry name" value="LRR_6"/>
    <property type="match status" value="5"/>
</dbReference>
<dbReference type="InterPro" id="IPR001611">
    <property type="entry name" value="Leu-rich_rpt"/>
</dbReference>
<dbReference type="PROSITE" id="PS51450">
    <property type="entry name" value="LRR"/>
    <property type="match status" value="2"/>
</dbReference>
<feature type="compositionally biased region" description="Polar residues" evidence="7">
    <location>
        <begin position="45"/>
        <end position="59"/>
    </location>
</feature>
<keyword evidence="4" id="KW-0677">Repeat</keyword>
<dbReference type="PROSITE" id="PS50837">
    <property type="entry name" value="NACHT"/>
    <property type="match status" value="1"/>
</dbReference>
<dbReference type="Pfam" id="PF05729">
    <property type="entry name" value="NACHT"/>
    <property type="match status" value="1"/>
</dbReference>
<dbReference type="SUPFAM" id="SSF52047">
    <property type="entry name" value="RNI-like"/>
    <property type="match status" value="2"/>
</dbReference>
<dbReference type="InterPro" id="IPR027417">
    <property type="entry name" value="P-loop_NTPase"/>
</dbReference>
<name>A0A9D3NJT8_9TELE</name>